<dbReference type="GO" id="GO:0005524">
    <property type="term" value="F:ATP binding"/>
    <property type="evidence" value="ECO:0007669"/>
    <property type="project" value="UniProtKB-UniRule"/>
</dbReference>
<reference evidence="6" key="1">
    <citation type="submission" date="2022-11" db="UniProtKB">
        <authorList>
            <consortium name="WormBaseParasite"/>
        </authorList>
    </citation>
    <scope>IDENTIFICATION</scope>
</reference>
<dbReference type="SUPFAM" id="SSF55550">
    <property type="entry name" value="SH2 domain"/>
    <property type="match status" value="1"/>
</dbReference>
<dbReference type="PROSITE" id="PS00107">
    <property type="entry name" value="PROTEIN_KINASE_ATP"/>
    <property type="match status" value="1"/>
</dbReference>
<dbReference type="InterPro" id="IPR000719">
    <property type="entry name" value="Prot_kinase_dom"/>
</dbReference>
<sequence length="176" mass="20212">MIDDTKSIDDFELIELMSFKPSDCFYGDLRVEFVQDRLTKAGEFLLRYSPLGDTFIVSLKTKNQMRHFPCIQQKQGDNPRFTFNTEYSSSSFDGLVQFHYINRIPLEKGNPETLLLSPVLVPEYRFDENDIEIIRKVGAGAYGDVFKVKVKSANVFLAMKTLKGDVSDAEKENFLK</sequence>
<dbReference type="GO" id="GO:0004672">
    <property type="term" value="F:protein kinase activity"/>
    <property type="evidence" value="ECO:0007669"/>
    <property type="project" value="InterPro"/>
</dbReference>
<dbReference type="Proteomes" id="UP000887565">
    <property type="component" value="Unplaced"/>
</dbReference>
<dbReference type="Gene3D" id="3.30.200.20">
    <property type="entry name" value="Phosphorylase Kinase, domain 1"/>
    <property type="match status" value="1"/>
</dbReference>
<keyword evidence="2" id="KW-0067">ATP-binding</keyword>
<dbReference type="PROSITE" id="PS50001">
    <property type="entry name" value="SH2"/>
    <property type="match status" value="1"/>
</dbReference>
<evidence type="ECO:0000259" key="4">
    <source>
        <dbReference type="PROSITE" id="PS50011"/>
    </source>
</evidence>
<organism evidence="5 6">
    <name type="scientific">Romanomermis culicivorax</name>
    <name type="common">Nematode worm</name>
    <dbReference type="NCBI Taxonomy" id="13658"/>
    <lineage>
        <taxon>Eukaryota</taxon>
        <taxon>Metazoa</taxon>
        <taxon>Ecdysozoa</taxon>
        <taxon>Nematoda</taxon>
        <taxon>Enoplea</taxon>
        <taxon>Dorylaimia</taxon>
        <taxon>Mermithida</taxon>
        <taxon>Mermithoidea</taxon>
        <taxon>Mermithidae</taxon>
        <taxon>Romanomermis</taxon>
    </lineage>
</organism>
<dbReference type="SUPFAM" id="SSF56112">
    <property type="entry name" value="Protein kinase-like (PK-like)"/>
    <property type="match status" value="1"/>
</dbReference>
<dbReference type="PROSITE" id="PS50011">
    <property type="entry name" value="PROTEIN_KINASE_DOM"/>
    <property type="match status" value="1"/>
</dbReference>
<feature type="binding site" evidence="2">
    <location>
        <position position="160"/>
    </location>
    <ligand>
        <name>ATP</name>
        <dbReference type="ChEBI" id="CHEBI:30616"/>
    </ligand>
</feature>
<feature type="domain" description="Protein kinase" evidence="4">
    <location>
        <begin position="131"/>
        <end position="176"/>
    </location>
</feature>
<dbReference type="InterPro" id="IPR017441">
    <property type="entry name" value="Protein_kinase_ATP_BS"/>
</dbReference>
<dbReference type="InterPro" id="IPR011009">
    <property type="entry name" value="Kinase-like_dom_sf"/>
</dbReference>
<protein>
    <submittedName>
        <fullName evidence="6">SH2 domain-containing protein</fullName>
    </submittedName>
</protein>
<dbReference type="InterPro" id="IPR036860">
    <property type="entry name" value="SH2_dom_sf"/>
</dbReference>
<dbReference type="OMA" id="VIFAYHI"/>
<name>A0A915JP21_ROMCU</name>
<evidence type="ECO:0000313" key="6">
    <source>
        <dbReference type="WBParaSite" id="nRc.2.0.1.t27686-RA"/>
    </source>
</evidence>
<dbReference type="Gene3D" id="3.30.505.10">
    <property type="entry name" value="SH2 domain"/>
    <property type="match status" value="1"/>
</dbReference>
<keyword evidence="5" id="KW-1185">Reference proteome</keyword>
<accession>A0A915JP21</accession>
<keyword evidence="2" id="KW-0547">Nucleotide-binding</keyword>
<evidence type="ECO:0000259" key="3">
    <source>
        <dbReference type="PROSITE" id="PS50001"/>
    </source>
</evidence>
<dbReference type="AlphaFoldDB" id="A0A915JP21"/>
<dbReference type="WBParaSite" id="nRc.2.0.1.t27686-RA">
    <property type="protein sequence ID" value="nRc.2.0.1.t27686-RA"/>
    <property type="gene ID" value="nRc.2.0.1.g27686"/>
</dbReference>
<proteinExistence type="predicted"/>
<dbReference type="InterPro" id="IPR000980">
    <property type="entry name" value="SH2"/>
</dbReference>
<feature type="domain" description="SH2" evidence="3">
    <location>
        <begin position="24"/>
        <end position="119"/>
    </location>
</feature>
<evidence type="ECO:0000256" key="1">
    <source>
        <dbReference type="PROSITE-ProRule" id="PRU00191"/>
    </source>
</evidence>
<dbReference type="SMART" id="SM00252">
    <property type="entry name" value="SH2"/>
    <property type="match status" value="1"/>
</dbReference>
<keyword evidence="1" id="KW-0727">SH2 domain</keyword>
<evidence type="ECO:0000256" key="2">
    <source>
        <dbReference type="PROSITE-ProRule" id="PRU10141"/>
    </source>
</evidence>
<evidence type="ECO:0000313" key="5">
    <source>
        <dbReference type="Proteomes" id="UP000887565"/>
    </source>
</evidence>